<evidence type="ECO:0000259" key="1">
    <source>
        <dbReference type="PROSITE" id="PS51186"/>
    </source>
</evidence>
<evidence type="ECO:0000313" key="3">
    <source>
        <dbReference type="Proteomes" id="UP000178040"/>
    </source>
</evidence>
<dbReference type="InterPro" id="IPR016181">
    <property type="entry name" value="Acyl_CoA_acyltransferase"/>
</dbReference>
<organism evidence="2 3">
    <name type="scientific">Candidatus Roizmanbacteria bacterium RIFCSPLOWO2_01_FULL_37_16</name>
    <dbReference type="NCBI Taxonomy" id="1802058"/>
    <lineage>
        <taxon>Bacteria</taxon>
        <taxon>Candidatus Roizmaniibacteriota</taxon>
    </lineage>
</organism>
<feature type="domain" description="N-acetyltransferase" evidence="1">
    <location>
        <begin position="18"/>
        <end position="186"/>
    </location>
</feature>
<name>A0A1F7IPS1_9BACT</name>
<evidence type="ECO:0000313" key="2">
    <source>
        <dbReference type="EMBL" id="OGK45282.1"/>
    </source>
</evidence>
<dbReference type="Gene3D" id="3.40.630.30">
    <property type="match status" value="1"/>
</dbReference>
<gene>
    <name evidence="2" type="ORF">A3B40_05045</name>
</gene>
<dbReference type="Pfam" id="PF00583">
    <property type="entry name" value="Acetyltransf_1"/>
    <property type="match status" value="1"/>
</dbReference>
<proteinExistence type="predicted"/>
<dbReference type="GO" id="GO:0016747">
    <property type="term" value="F:acyltransferase activity, transferring groups other than amino-acyl groups"/>
    <property type="evidence" value="ECO:0007669"/>
    <property type="project" value="InterPro"/>
</dbReference>
<dbReference type="SUPFAM" id="SSF55729">
    <property type="entry name" value="Acyl-CoA N-acyltransferases (Nat)"/>
    <property type="match status" value="1"/>
</dbReference>
<reference evidence="2 3" key="1">
    <citation type="journal article" date="2016" name="Nat. Commun.">
        <title>Thousands of microbial genomes shed light on interconnected biogeochemical processes in an aquifer system.</title>
        <authorList>
            <person name="Anantharaman K."/>
            <person name="Brown C.T."/>
            <person name="Hug L.A."/>
            <person name="Sharon I."/>
            <person name="Castelle C.J."/>
            <person name="Probst A.J."/>
            <person name="Thomas B.C."/>
            <person name="Singh A."/>
            <person name="Wilkins M.J."/>
            <person name="Karaoz U."/>
            <person name="Brodie E.L."/>
            <person name="Williams K.H."/>
            <person name="Hubbard S.S."/>
            <person name="Banfield J.F."/>
        </authorList>
    </citation>
    <scope>NUCLEOTIDE SEQUENCE [LARGE SCALE GENOMIC DNA]</scope>
</reference>
<comment type="caution">
    <text evidence="2">The sequence shown here is derived from an EMBL/GenBank/DDBJ whole genome shotgun (WGS) entry which is preliminary data.</text>
</comment>
<dbReference type="Proteomes" id="UP000178040">
    <property type="component" value="Unassembled WGS sequence"/>
</dbReference>
<sequence>MELGKIVYKGKTKKSTDIIVRFPVKEDVKALLKYINTLSNECTFIRFQGEQLTLKEEKKYLDNFLEKIEKNLAVKLLIFTANKLIAVSDVITPSDKIESHIGTFGITVVNEYRNQGIGKLLTKLVLDEAKKNLKQLRIVKLGVFANNPIAKIMYQRFGFIEYGNLPEGIKHKGKYVNHIYMYKKIR</sequence>
<dbReference type="EMBL" id="MGAI01000012">
    <property type="protein sequence ID" value="OGK45282.1"/>
    <property type="molecule type" value="Genomic_DNA"/>
</dbReference>
<protein>
    <recommendedName>
        <fullName evidence="1">N-acetyltransferase domain-containing protein</fullName>
    </recommendedName>
</protein>
<accession>A0A1F7IPS1</accession>
<dbReference type="InterPro" id="IPR000182">
    <property type="entry name" value="GNAT_dom"/>
</dbReference>
<dbReference type="CDD" id="cd04301">
    <property type="entry name" value="NAT_SF"/>
    <property type="match status" value="1"/>
</dbReference>
<dbReference type="PROSITE" id="PS51186">
    <property type="entry name" value="GNAT"/>
    <property type="match status" value="1"/>
</dbReference>
<dbReference type="AlphaFoldDB" id="A0A1F7IPS1"/>